<dbReference type="KEGG" id="msaa:QYS49_33115"/>
<sequence>MKNLYLFLLVFLVLFQLKAQNLDKLRELCIDEVNLSKYSGELSQEELQNQIAALGFRYIENGQIKYHKELIVYDCNTGNVKFTAVFDQNRLEKEFVLYESKDIIAKKIIFSKNNQSPNVDLSLNYKGQEIPAYPVGKAEIFNAGKLSQVINFKEYGSLPLVTNYNANLKKTSEGPANISGDIQGNWNIAKVGEWKNFNNGKLASISIYDKSGNEIAKKLYNNGVLIEERKNLSNGLIELSTFFANGNIKENGQLKGNTKIGSWKYFNTIGELKEQINYLNGKENLLLVFGENGNFIERTELVNDKSELTKSLQNLSSVYKYQSYYSNEKLKSEGYTSNGKKVGVFEVYDERGNLSEITEFDIEGNKINSLDAGTYQKLKIKEKQIFRELLVAKTTHPENLNLINNIRILTDSLSIDFDSLMASYNYVKDYEKKYTSLESETSSFGNLANELNWYDSLLAVSQDFNNEVWAYSHDLFETELALEKQRALNIMGAKFSSLTERHTSIKKTLFGEKIVVMNEQDEIYEFVMEELYPVMNTEISTAIDKYEVRSTVKDFSNLLKKASSIISQPDEKFQQSLQNTESVQDKKQLFLTVK</sequence>
<dbReference type="RefSeq" id="WP_308350231.1">
    <property type="nucleotide sequence ID" value="NZ_CP129971.1"/>
</dbReference>
<proteinExistence type="predicted"/>
<gene>
    <name evidence="1" type="ORF">QYS49_33115</name>
</gene>
<dbReference type="Proteomes" id="UP001230496">
    <property type="component" value="Chromosome"/>
</dbReference>
<keyword evidence="2" id="KW-1185">Reference proteome</keyword>
<name>A0AA51NBQ7_9BACT</name>
<organism evidence="1 2">
    <name type="scientific">Marivirga salinarum</name>
    <dbReference type="NCBI Taxonomy" id="3059078"/>
    <lineage>
        <taxon>Bacteria</taxon>
        <taxon>Pseudomonadati</taxon>
        <taxon>Bacteroidota</taxon>
        <taxon>Cytophagia</taxon>
        <taxon>Cytophagales</taxon>
        <taxon>Marivirgaceae</taxon>
        <taxon>Marivirga</taxon>
    </lineage>
</organism>
<dbReference type="Gene3D" id="3.90.930.1">
    <property type="match status" value="2"/>
</dbReference>
<reference evidence="1 2" key="1">
    <citation type="submission" date="2023-08" db="EMBL/GenBank/DDBJ databases">
        <title>Comparative genomics and taxonomic characterization of three novel marine species of genus Marivirga.</title>
        <authorList>
            <person name="Muhammad N."/>
            <person name="Kim S.-G."/>
        </authorList>
    </citation>
    <scope>NUCLEOTIDE SEQUENCE [LARGE SCALE GENOMIC DNA]</scope>
    <source>
        <strain evidence="1 2">BDSF4-3</strain>
    </source>
</reference>
<dbReference type="SUPFAM" id="SSF82185">
    <property type="entry name" value="Histone H3 K4-specific methyltransferase SET7/9 N-terminal domain"/>
    <property type="match status" value="1"/>
</dbReference>
<evidence type="ECO:0000313" key="2">
    <source>
        <dbReference type="Proteomes" id="UP001230496"/>
    </source>
</evidence>
<dbReference type="EMBL" id="CP129971">
    <property type="protein sequence ID" value="WMN12282.1"/>
    <property type="molecule type" value="Genomic_DNA"/>
</dbReference>
<evidence type="ECO:0000313" key="1">
    <source>
        <dbReference type="EMBL" id="WMN12282.1"/>
    </source>
</evidence>
<accession>A0AA51NBQ7</accession>
<protein>
    <submittedName>
        <fullName evidence="1">Uncharacterized protein</fullName>
    </submittedName>
</protein>
<dbReference type="AlphaFoldDB" id="A0AA51NBQ7"/>